<dbReference type="GO" id="GO:0032483">
    <property type="term" value="P:regulation of Rab protein signal transduction"/>
    <property type="evidence" value="ECO:0007669"/>
    <property type="project" value="TreeGrafter"/>
</dbReference>
<keyword evidence="8" id="KW-1185">Reference proteome</keyword>
<dbReference type="Pfam" id="PF03456">
    <property type="entry name" value="uDENN"/>
    <property type="match status" value="1"/>
</dbReference>
<feature type="region of interest" description="Disordered" evidence="4">
    <location>
        <begin position="800"/>
        <end position="836"/>
    </location>
</feature>
<dbReference type="GO" id="GO:0046872">
    <property type="term" value="F:metal ion binding"/>
    <property type="evidence" value="ECO:0007669"/>
    <property type="project" value="UniProtKB-KW"/>
</dbReference>
<sequence length="1116" mass="123099">MAPIPTSPSVDASAVPLADYFFISGIESTQVYDEKTQNNGTTSPAGALDDTIEEDRALEVDEPPRPKSTEFSPDNGAKRRSSRLSYDPRKSTGSFIALAETKTSDSNRSSATIKGIQINGTELTEADFEKALRKFAEERETFLEDIQFSAGAVVTPASRTPRPRPKTQRIVSEDVGSLRSGVGTLRRRISTMSSMKRQPSVVRNSSIYTSKRLSGYNSVIPAPQPFQVSPNEHPLKRRYEPVLLDRYPPKTMSEEVKRRNPFPDYVPMFAFPNDINVVSSDERPRSTWHGFAMTNGDNSKLYGICLTIWQPLNASAAAALEQQCEEWRKANMSSEERELANSLGERLAGERAKLSRLLAQLPTVASGSPEREQLEDDISAVEEKIGLMTDLLRPVRHGAAAKIEGLTDSETGLWIPRAYGVLGRDGSMTGFWKEWLKAVVVPMTSGGILRVPASSPKIGMWQPLERYVVNLCAEAPSPITSLTQVEISIRELRMYARKEASNELPGSRGTDLYALFRSLSIPNIITLFEYVLAEARIILLSSHTAMLHLSSAAITNLLFPMKWAGVFIPVLPARLIQALEAPCPYIVGVERRYDHIELPDDDFVLVDLDRDVIESTARPMPMPRQQRRKLTSLLQLSAPHHNRFGVPVGPPAYAIETFPFDAFSSESTSIFNHRASSSTLAQLVSLNSNSFAECGVGAASRHPIFNAFLQSRSEHSRGALDRPTTSSTGTNSHSPPSPPKLSPVSGMFPNGSATAMSRSDSGFALQASLREKRSGHFDNVSRRSSSFGMERMATMRRPSLPFLSQPHSTPSTTTLGTESTPGGGGGGHRMGHQHTPSAYAPSVYAQSTLAASTIMPGVLMQPVRDSEQVKWMEGHCLQWRPHDERSTCSVCEDKADDGIYKCSGCTVYAHPRCALNICLVCPAAFRPDQVRAAFVRCFASLFYTYRKFLGPPSGDQKRAGHVHSFNMDGFLRSIPNENAGYMQMLQQTQAFNEFIYEREKSPSSEPRIALFDQIILSKKNRGRTSLFSKSSTDFLTSTSDHLWRSAAATPPNSRFPGDYRQVTSRIPAKLDPALMKEPRAIQGVPRIPVTKARRKPIPSLLGSKQTRSEDLPSGAF</sequence>
<dbReference type="InterPro" id="IPR037516">
    <property type="entry name" value="Tripartite_DENN"/>
</dbReference>
<dbReference type="Gene3D" id="3.40.50.11500">
    <property type="match status" value="1"/>
</dbReference>
<gene>
    <name evidence="7" type="ORF">K402DRAFT_419854</name>
</gene>
<keyword evidence="2" id="KW-0677">Repeat</keyword>
<dbReference type="Pfam" id="PF02141">
    <property type="entry name" value="DENN"/>
    <property type="match status" value="1"/>
</dbReference>
<dbReference type="InterPro" id="IPR051696">
    <property type="entry name" value="DENN_Domain_GEFs"/>
</dbReference>
<dbReference type="CDD" id="cd00029">
    <property type="entry name" value="C1"/>
    <property type="match status" value="1"/>
</dbReference>
<organism evidence="7 8">
    <name type="scientific">Aulographum hederae CBS 113979</name>
    <dbReference type="NCBI Taxonomy" id="1176131"/>
    <lineage>
        <taxon>Eukaryota</taxon>
        <taxon>Fungi</taxon>
        <taxon>Dikarya</taxon>
        <taxon>Ascomycota</taxon>
        <taxon>Pezizomycotina</taxon>
        <taxon>Dothideomycetes</taxon>
        <taxon>Pleosporomycetidae</taxon>
        <taxon>Aulographales</taxon>
        <taxon>Aulographaceae</taxon>
    </lineage>
</organism>
<dbReference type="InterPro" id="IPR004146">
    <property type="entry name" value="DC1"/>
</dbReference>
<protein>
    <submittedName>
        <fullName evidence="7">DENN-domain-containing protein</fullName>
    </submittedName>
</protein>
<feature type="domain" description="Phorbol-ester/DAG-type" evidence="5">
    <location>
        <begin position="874"/>
        <end position="921"/>
    </location>
</feature>
<feature type="compositionally biased region" description="Basic and acidic residues" evidence="4">
    <location>
        <begin position="54"/>
        <end position="68"/>
    </location>
</feature>
<dbReference type="InterPro" id="IPR046349">
    <property type="entry name" value="C1-like_sf"/>
</dbReference>
<dbReference type="EMBL" id="ML977150">
    <property type="protein sequence ID" value="KAF1987997.1"/>
    <property type="molecule type" value="Genomic_DNA"/>
</dbReference>
<dbReference type="PROSITE" id="PS50211">
    <property type="entry name" value="DENN"/>
    <property type="match status" value="1"/>
</dbReference>
<evidence type="ECO:0000256" key="3">
    <source>
        <dbReference type="ARBA" id="ARBA00022833"/>
    </source>
</evidence>
<evidence type="ECO:0000313" key="8">
    <source>
        <dbReference type="Proteomes" id="UP000800041"/>
    </source>
</evidence>
<dbReference type="Pfam" id="PF03455">
    <property type="entry name" value="dDENN"/>
    <property type="match status" value="1"/>
</dbReference>
<accession>A0A6G1H4L7</accession>
<dbReference type="InterPro" id="IPR002219">
    <property type="entry name" value="PKC_DAG/PE"/>
</dbReference>
<keyword evidence="1" id="KW-0479">Metal-binding</keyword>
<dbReference type="SMART" id="SM00800">
    <property type="entry name" value="uDENN"/>
    <property type="match status" value="1"/>
</dbReference>
<dbReference type="InterPro" id="IPR005112">
    <property type="entry name" value="dDENN_dom"/>
</dbReference>
<name>A0A6G1H4L7_9PEZI</name>
<dbReference type="GO" id="GO:0031410">
    <property type="term" value="C:cytoplasmic vesicle"/>
    <property type="evidence" value="ECO:0007669"/>
    <property type="project" value="TreeGrafter"/>
</dbReference>
<evidence type="ECO:0000259" key="6">
    <source>
        <dbReference type="PROSITE" id="PS50211"/>
    </source>
</evidence>
<dbReference type="SMART" id="SM00801">
    <property type="entry name" value="dDENN"/>
    <property type="match status" value="1"/>
</dbReference>
<dbReference type="PROSITE" id="PS50081">
    <property type="entry name" value="ZF_DAG_PE_2"/>
    <property type="match status" value="1"/>
</dbReference>
<proteinExistence type="predicted"/>
<feature type="domain" description="UDENN" evidence="6">
    <location>
        <begin position="225"/>
        <end position="1006"/>
    </location>
</feature>
<dbReference type="Gene3D" id="3.30.450.200">
    <property type="match status" value="1"/>
</dbReference>
<dbReference type="PANTHER" id="PTHR12296:SF21">
    <property type="entry name" value="DENN DOMAIN-CONTAINING PROTEIN 3"/>
    <property type="match status" value="1"/>
</dbReference>
<feature type="compositionally biased region" description="Polar residues" evidence="4">
    <location>
        <begin position="33"/>
        <end position="44"/>
    </location>
</feature>
<evidence type="ECO:0000256" key="4">
    <source>
        <dbReference type="SAM" id="MobiDB-lite"/>
    </source>
</evidence>
<feature type="compositionally biased region" description="Low complexity" evidence="4">
    <location>
        <begin position="806"/>
        <end position="820"/>
    </location>
</feature>
<evidence type="ECO:0000259" key="5">
    <source>
        <dbReference type="PROSITE" id="PS50081"/>
    </source>
</evidence>
<dbReference type="Proteomes" id="UP000800041">
    <property type="component" value="Unassembled WGS sequence"/>
</dbReference>
<dbReference type="PANTHER" id="PTHR12296">
    <property type="entry name" value="DENN DOMAIN-CONTAINING PROTEIN 4"/>
    <property type="match status" value="1"/>
</dbReference>
<dbReference type="InterPro" id="IPR043153">
    <property type="entry name" value="DENN_C"/>
</dbReference>
<feature type="region of interest" description="Disordered" evidence="4">
    <location>
        <begin position="1071"/>
        <end position="1116"/>
    </location>
</feature>
<feature type="region of interest" description="Disordered" evidence="4">
    <location>
        <begin position="714"/>
        <end position="757"/>
    </location>
</feature>
<dbReference type="AlphaFoldDB" id="A0A6G1H4L7"/>
<feature type="region of interest" description="Disordered" evidence="4">
    <location>
        <begin position="33"/>
        <end position="89"/>
    </location>
</feature>
<evidence type="ECO:0000313" key="7">
    <source>
        <dbReference type="EMBL" id="KAF1987997.1"/>
    </source>
</evidence>
<evidence type="ECO:0000256" key="1">
    <source>
        <dbReference type="ARBA" id="ARBA00022723"/>
    </source>
</evidence>
<dbReference type="OrthoDB" id="6019893at2759"/>
<evidence type="ECO:0000256" key="2">
    <source>
        <dbReference type="ARBA" id="ARBA00022737"/>
    </source>
</evidence>
<keyword evidence="3" id="KW-0862">Zinc</keyword>
<dbReference type="InterPro" id="IPR001194">
    <property type="entry name" value="cDENN_dom"/>
</dbReference>
<dbReference type="SMART" id="SM00799">
    <property type="entry name" value="DENN"/>
    <property type="match status" value="1"/>
</dbReference>
<dbReference type="SUPFAM" id="SSF57889">
    <property type="entry name" value="Cysteine-rich domain"/>
    <property type="match status" value="1"/>
</dbReference>
<reference evidence="7" key="1">
    <citation type="journal article" date="2020" name="Stud. Mycol.">
        <title>101 Dothideomycetes genomes: a test case for predicting lifestyles and emergence of pathogens.</title>
        <authorList>
            <person name="Haridas S."/>
            <person name="Albert R."/>
            <person name="Binder M."/>
            <person name="Bloem J."/>
            <person name="Labutti K."/>
            <person name="Salamov A."/>
            <person name="Andreopoulos B."/>
            <person name="Baker S."/>
            <person name="Barry K."/>
            <person name="Bills G."/>
            <person name="Bluhm B."/>
            <person name="Cannon C."/>
            <person name="Castanera R."/>
            <person name="Culley D."/>
            <person name="Daum C."/>
            <person name="Ezra D."/>
            <person name="Gonzalez J."/>
            <person name="Henrissat B."/>
            <person name="Kuo A."/>
            <person name="Liang C."/>
            <person name="Lipzen A."/>
            <person name="Lutzoni F."/>
            <person name="Magnuson J."/>
            <person name="Mondo S."/>
            <person name="Nolan M."/>
            <person name="Ohm R."/>
            <person name="Pangilinan J."/>
            <person name="Park H.-J."/>
            <person name="Ramirez L."/>
            <person name="Alfaro M."/>
            <person name="Sun H."/>
            <person name="Tritt A."/>
            <person name="Yoshinaga Y."/>
            <person name="Zwiers L.-H."/>
            <person name="Turgeon B."/>
            <person name="Goodwin S."/>
            <person name="Spatafora J."/>
            <person name="Crous P."/>
            <person name="Grigoriev I."/>
        </authorList>
    </citation>
    <scope>NUCLEOTIDE SEQUENCE</scope>
    <source>
        <strain evidence="7">CBS 113979</strain>
    </source>
</reference>
<dbReference type="Pfam" id="PF03107">
    <property type="entry name" value="C1_2"/>
    <property type="match status" value="1"/>
</dbReference>
<dbReference type="InterPro" id="IPR005113">
    <property type="entry name" value="uDENN_dom"/>
</dbReference>